<feature type="domain" description="2EXR" evidence="2">
    <location>
        <begin position="94"/>
        <end position="191"/>
    </location>
</feature>
<dbReference type="InterPro" id="IPR045518">
    <property type="entry name" value="2EXR"/>
</dbReference>
<dbReference type="PANTHER" id="PTHR35910:SF6">
    <property type="entry name" value="2EXR DOMAIN-CONTAINING PROTEIN"/>
    <property type="match status" value="1"/>
</dbReference>
<gene>
    <name evidence="3" type="ORF">B0T25DRAFT_521308</name>
</gene>
<evidence type="ECO:0000259" key="2">
    <source>
        <dbReference type="Pfam" id="PF20150"/>
    </source>
</evidence>
<protein>
    <recommendedName>
        <fullName evidence="2">2EXR domain-containing protein</fullName>
    </recommendedName>
</protein>
<comment type="caution">
    <text evidence="3">The sequence shown here is derived from an EMBL/GenBank/DDBJ whole genome shotgun (WGS) entry which is preliminary data.</text>
</comment>
<keyword evidence="4" id="KW-1185">Reference proteome</keyword>
<dbReference type="EMBL" id="JAUIQD010000006">
    <property type="protein sequence ID" value="KAK3347021.1"/>
    <property type="molecule type" value="Genomic_DNA"/>
</dbReference>
<accession>A0AAJ0HCI9</accession>
<name>A0AAJ0HCI9_9PEZI</name>
<dbReference type="Proteomes" id="UP001275084">
    <property type="component" value="Unassembled WGS sequence"/>
</dbReference>
<dbReference type="AlphaFoldDB" id="A0AAJ0HCI9"/>
<evidence type="ECO:0000256" key="1">
    <source>
        <dbReference type="SAM" id="MobiDB-lite"/>
    </source>
</evidence>
<feature type="compositionally biased region" description="Basic residues" evidence="1">
    <location>
        <begin position="70"/>
        <end position="83"/>
    </location>
</feature>
<dbReference type="PANTHER" id="PTHR35910">
    <property type="entry name" value="2EXR DOMAIN-CONTAINING PROTEIN"/>
    <property type="match status" value="1"/>
</dbReference>
<proteinExistence type="predicted"/>
<dbReference type="Pfam" id="PF20150">
    <property type="entry name" value="2EXR"/>
    <property type="match status" value="1"/>
</dbReference>
<feature type="region of interest" description="Disordered" evidence="1">
    <location>
        <begin position="1"/>
        <end position="84"/>
    </location>
</feature>
<reference evidence="3" key="1">
    <citation type="journal article" date="2023" name="Mol. Phylogenet. Evol.">
        <title>Genome-scale phylogeny and comparative genomics of the fungal order Sordariales.</title>
        <authorList>
            <person name="Hensen N."/>
            <person name="Bonometti L."/>
            <person name="Westerberg I."/>
            <person name="Brannstrom I.O."/>
            <person name="Guillou S."/>
            <person name="Cros-Aarteil S."/>
            <person name="Calhoun S."/>
            <person name="Haridas S."/>
            <person name="Kuo A."/>
            <person name="Mondo S."/>
            <person name="Pangilinan J."/>
            <person name="Riley R."/>
            <person name="LaButti K."/>
            <person name="Andreopoulos B."/>
            <person name="Lipzen A."/>
            <person name="Chen C."/>
            <person name="Yan M."/>
            <person name="Daum C."/>
            <person name="Ng V."/>
            <person name="Clum A."/>
            <person name="Steindorff A."/>
            <person name="Ohm R.A."/>
            <person name="Martin F."/>
            <person name="Silar P."/>
            <person name="Natvig D.O."/>
            <person name="Lalanne C."/>
            <person name="Gautier V."/>
            <person name="Ament-Velasquez S.L."/>
            <person name="Kruys A."/>
            <person name="Hutchinson M.I."/>
            <person name="Powell A.J."/>
            <person name="Barry K."/>
            <person name="Miller A.N."/>
            <person name="Grigoriev I.V."/>
            <person name="Debuchy R."/>
            <person name="Gladieux P."/>
            <person name="Hiltunen Thoren M."/>
            <person name="Johannesson H."/>
        </authorList>
    </citation>
    <scope>NUCLEOTIDE SEQUENCE</scope>
    <source>
        <strain evidence="3">CBS 955.72</strain>
    </source>
</reference>
<organism evidence="3 4">
    <name type="scientific">Lasiosphaeria hispida</name>
    <dbReference type="NCBI Taxonomy" id="260671"/>
    <lineage>
        <taxon>Eukaryota</taxon>
        <taxon>Fungi</taxon>
        <taxon>Dikarya</taxon>
        <taxon>Ascomycota</taxon>
        <taxon>Pezizomycotina</taxon>
        <taxon>Sordariomycetes</taxon>
        <taxon>Sordariomycetidae</taxon>
        <taxon>Sordariales</taxon>
        <taxon>Lasiosphaeriaceae</taxon>
        <taxon>Lasiosphaeria</taxon>
    </lineage>
</organism>
<evidence type="ECO:0000313" key="4">
    <source>
        <dbReference type="Proteomes" id="UP001275084"/>
    </source>
</evidence>
<sequence length="428" mass="47749">MNADGSRSRAATSPHLRREAQSKSAKSSRLPHAAPVDAARATRGRQHRQERASSKIKSKSAPKALFQPRQRQRPKRGSVRAKTKATGAKKIQAFECFPQLPVELRLIIWELAAASDPSQVSPEVCVAWPFFMRIEDSLQPLFVDTDWPSLLHACHEARTAALKSGYIRLRFSTSAGLRVPFRAFNPAIDTLYWGQHQQSIYSTLAQTQNRELAASLRHIAIASSACCTGTSKDAVARLIQDQIPRLRTLTLVFAHSSPVTVDNWIREGFLPPARRCRLREIPGTVQDTMTVRGSAYYNGSHNAEIRTSLRFYLARQVSDLNNAGVARVARVAPPPPYPPAGPLAGSGYAWDYGARSFKGLDMKVATFVEYVKVTGGKRSEWIEVCRNRKLGRNSAFMPPRYVHTSSMGWDAEIFRLIDLDNVPPLRFD</sequence>
<reference evidence="3" key="2">
    <citation type="submission" date="2023-06" db="EMBL/GenBank/DDBJ databases">
        <authorList>
            <consortium name="Lawrence Berkeley National Laboratory"/>
            <person name="Haridas S."/>
            <person name="Hensen N."/>
            <person name="Bonometti L."/>
            <person name="Westerberg I."/>
            <person name="Brannstrom I.O."/>
            <person name="Guillou S."/>
            <person name="Cros-Aarteil S."/>
            <person name="Calhoun S."/>
            <person name="Kuo A."/>
            <person name="Mondo S."/>
            <person name="Pangilinan J."/>
            <person name="Riley R."/>
            <person name="Labutti K."/>
            <person name="Andreopoulos B."/>
            <person name="Lipzen A."/>
            <person name="Chen C."/>
            <person name="Yanf M."/>
            <person name="Daum C."/>
            <person name="Ng V."/>
            <person name="Clum A."/>
            <person name="Steindorff A."/>
            <person name="Ohm R."/>
            <person name="Martin F."/>
            <person name="Silar P."/>
            <person name="Natvig D."/>
            <person name="Lalanne C."/>
            <person name="Gautier V."/>
            <person name="Ament-Velasquez S.L."/>
            <person name="Kruys A."/>
            <person name="Hutchinson M.I."/>
            <person name="Powell A.J."/>
            <person name="Barry K."/>
            <person name="Miller A.N."/>
            <person name="Grigoriev I.V."/>
            <person name="Debuchy R."/>
            <person name="Gladieux P."/>
            <person name="Thoren M.H."/>
            <person name="Johannesson H."/>
        </authorList>
    </citation>
    <scope>NUCLEOTIDE SEQUENCE</scope>
    <source>
        <strain evidence="3">CBS 955.72</strain>
    </source>
</reference>
<evidence type="ECO:0000313" key="3">
    <source>
        <dbReference type="EMBL" id="KAK3347021.1"/>
    </source>
</evidence>